<evidence type="ECO:0000256" key="2">
    <source>
        <dbReference type="SAM" id="Phobius"/>
    </source>
</evidence>
<feature type="transmembrane region" description="Helical" evidence="2">
    <location>
        <begin position="20"/>
        <end position="40"/>
    </location>
</feature>
<dbReference type="Pfam" id="PF09551">
    <property type="entry name" value="Spore_II_R"/>
    <property type="match status" value="1"/>
</dbReference>
<accession>A0A839JXY8</accession>
<evidence type="ECO:0000313" key="4">
    <source>
        <dbReference type="Proteomes" id="UP000574276"/>
    </source>
</evidence>
<protein>
    <submittedName>
        <fullName evidence="3">Stage II sporulation protein R</fullName>
    </submittedName>
</protein>
<evidence type="ECO:0000313" key="3">
    <source>
        <dbReference type="EMBL" id="MBB2181351.1"/>
    </source>
</evidence>
<gene>
    <name evidence="3" type="primary">spoIIR</name>
    <name evidence="3" type="ORF">H0486_00380</name>
</gene>
<keyword evidence="2" id="KW-1133">Transmembrane helix</keyword>
<keyword evidence="2" id="KW-0812">Transmembrane</keyword>
<comment type="caution">
    <text evidence="3">The sequence shown here is derived from an EMBL/GenBank/DDBJ whole genome shotgun (WGS) entry which is preliminary data.</text>
</comment>
<reference evidence="3 4" key="1">
    <citation type="submission" date="2020-07" db="EMBL/GenBank/DDBJ databases">
        <title>Characterization and genome sequencing of isolate MD1, a novel member within the family Lachnospiraceae.</title>
        <authorList>
            <person name="Rettenmaier R."/>
            <person name="Di Bello L."/>
            <person name="Zinser C."/>
            <person name="Scheitz K."/>
            <person name="Liebl W."/>
            <person name="Zverlov V."/>
        </authorList>
    </citation>
    <scope>NUCLEOTIDE SEQUENCE [LARGE SCALE GENOMIC DNA]</scope>
    <source>
        <strain evidence="3 4">MD1</strain>
    </source>
</reference>
<dbReference type="NCBIfam" id="TIGR02837">
    <property type="entry name" value="spore_II_R"/>
    <property type="match status" value="1"/>
</dbReference>
<dbReference type="EMBL" id="JACEGA010000001">
    <property type="protein sequence ID" value="MBB2181351.1"/>
    <property type="molecule type" value="Genomic_DNA"/>
</dbReference>
<keyword evidence="2" id="KW-0472">Membrane</keyword>
<keyword evidence="4" id="KW-1185">Reference proteome</keyword>
<sequence>MKYKLHHLIEAKTLRYIKFIPNYTYLLFILIFCGFSMWVIKTSSMKRASFQDSLADEIIRFHVIANSDSREDQELKLTVKDTLVKHLAPSLSNAQDLTQARDILSDNLDNIQALAEDIIRENGYPYEVSVSLEKNCYFPLNVYGDYVFPPGKYEALRVKIGEAKGKNWWCVMFPPLCFVDETYCIVDEKSGEKLKHVLTDEEYEALVSQKPKVKVKLKLLEKLKKLLKK</sequence>
<dbReference type="AlphaFoldDB" id="A0A839JXY8"/>
<organism evidence="3 4">
    <name type="scientific">Variimorphobacter saccharofermentans</name>
    <dbReference type="NCBI Taxonomy" id="2755051"/>
    <lineage>
        <taxon>Bacteria</taxon>
        <taxon>Bacillati</taxon>
        <taxon>Bacillota</taxon>
        <taxon>Clostridia</taxon>
        <taxon>Lachnospirales</taxon>
        <taxon>Lachnospiraceae</taxon>
        <taxon>Variimorphobacter</taxon>
    </lineage>
</organism>
<dbReference type="RefSeq" id="WP_228351130.1">
    <property type="nucleotide sequence ID" value="NZ_JACEGA010000001.1"/>
</dbReference>
<proteinExistence type="predicted"/>
<dbReference type="InterPro" id="IPR014202">
    <property type="entry name" value="Spore_II_R"/>
</dbReference>
<evidence type="ECO:0000256" key="1">
    <source>
        <dbReference type="SAM" id="Coils"/>
    </source>
</evidence>
<name>A0A839JXY8_9FIRM</name>
<feature type="coiled-coil region" evidence="1">
    <location>
        <begin position="94"/>
        <end position="121"/>
    </location>
</feature>
<dbReference type="Proteomes" id="UP000574276">
    <property type="component" value="Unassembled WGS sequence"/>
</dbReference>
<keyword evidence="1" id="KW-0175">Coiled coil</keyword>